<organism evidence="3 4">
    <name type="scientific">Candidatus Wildermuthbacteria bacterium RIFCSPHIGHO2_01_FULL_49_22b</name>
    <dbReference type="NCBI Taxonomy" id="1802448"/>
    <lineage>
        <taxon>Bacteria</taxon>
        <taxon>Candidatus Wildermuthiibacteriota</taxon>
    </lineage>
</organism>
<feature type="coiled-coil region" evidence="1">
    <location>
        <begin position="86"/>
        <end position="126"/>
    </location>
</feature>
<keyword evidence="2" id="KW-0472">Membrane</keyword>
<evidence type="ECO:0000313" key="4">
    <source>
        <dbReference type="Proteomes" id="UP000178065"/>
    </source>
</evidence>
<feature type="transmembrane region" description="Helical" evidence="2">
    <location>
        <begin position="21"/>
        <end position="42"/>
    </location>
</feature>
<accession>A0A1G2QVK3</accession>
<dbReference type="Proteomes" id="UP000178065">
    <property type="component" value="Unassembled WGS sequence"/>
</dbReference>
<reference evidence="3 4" key="1">
    <citation type="journal article" date="2016" name="Nat. Commun.">
        <title>Thousands of microbial genomes shed light on interconnected biogeochemical processes in an aquifer system.</title>
        <authorList>
            <person name="Anantharaman K."/>
            <person name="Brown C.T."/>
            <person name="Hug L.A."/>
            <person name="Sharon I."/>
            <person name="Castelle C.J."/>
            <person name="Probst A.J."/>
            <person name="Thomas B.C."/>
            <person name="Singh A."/>
            <person name="Wilkins M.J."/>
            <person name="Karaoz U."/>
            <person name="Brodie E.L."/>
            <person name="Williams K.H."/>
            <person name="Hubbard S.S."/>
            <person name="Banfield J.F."/>
        </authorList>
    </citation>
    <scope>NUCLEOTIDE SEQUENCE [LARGE SCALE GENOMIC DNA]</scope>
</reference>
<protein>
    <submittedName>
        <fullName evidence="3">Uncharacterized protein</fullName>
    </submittedName>
</protein>
<dbReference type="EMBL" id="MHTT01000030">
    <property type="protein sequence ID" value="OHA64645.1"/>
    <property type="molecule type" value="Genomic_DNA"/>
</dbReference>
<comment type="caution">
    <text evidence="3">The sequence shown here is derived from an EMBL/GenBank/DDBJ whole genome shotgun (WGS) entry which is preliminary data.</text>
</comment>
<sequence length="155" mass="17243">MGPNWRGKIRLQLGPKLEKEVALMRGVMVPLLALLLFGLFVACGSENRIATPTRNWTIPTLIPVPPPPGNTLVEKVSIADRKVEELSVLLADAMELLERISNLEVKADLEKRIESLRVELLDARSQAAEAAFDLKRAQEHQQVLDLFAAEPTDTR</sequence>
<evidence type="ECO:0000256" key="1">
    <source>
        <dbReference type="SAM" id="Coils"/>
    </source>
</evidence>
<gene>
    <name evidence="3" type="ORF">A2672_02135</name>
</gene>
<keyword evidence="2" id="KW-0812">Transmembrane</keyword>
<dbReference type="AlphaFoldDB" id="A0A1G2QVK3"/>
<evidence type="ECO:0000256" key="2">
    <source>
        <dbReference type="SAM" id="Phobius"/>
    </source>
</evidence>
<evidence type="ECO:0000313" key="3">
    <source>
        <dbReference type="EMBL" id="OHA64645.1"/>
    </source>
</evidence>
<proteinExistence type="predicted"/>
<keyword evidence="1" id="KW-0175">Coiled coil</keyword>
<keyword evidence="2" id="KW-1133">Transmembrane helix</keyword>
<name>A0A1G2QVK3_9BACT</name>